<evidence type="ECO:0000256" key="1">
    <source>
        <dbReference type="ARBA" id="ARBA00022737"/>
    </source>
</evidence>
<dbReference type="Pfam" id="PF08279">
    <property type="entry name" value="HTH_11"/>
    <property type="match status" value="1"/>
</dbReference>
<feature type="domain" description="PRD" evidence="6">
    <location>
        <begin position="173"/>
        <end position="277"/>
    </location>
</feature>
<organism evidence="7 8">
    <name type="scientific">Faecalitalea cylindroides</name>
    <dbReference type="NCBI Taxonomy" id="39483"/>
    <lineage>
        <taxon>Bacteria</taxon>
        <taxon>Bacillati</taxon>
        <taxon>Bacillota</taxon>
        <taxon>Erysipelotrichia</taxon>
        <taxon>Erysipelotrichales</taxon>
        <taxon>Erysipelotrichaceae</taxon>
        <taxon>Faecalitalea</taxon>
    </lineage>
</organism>
<protein>
    <submittedName>
        <fullName evidence="7">Antitermination protein BlgG</fullName>
    </submittedName>
</protein>
<dbReference type="PANTHER" id="PTHR30185:SF12">
    <property type="entry name" value="TRANSCRIPTIONAL REGULATOR MANR"/>
    <property type="match status" value="1"/>
</dbReference>
<dbReference type="InterPro" id="IPR011608">
    <property type="entry name" value="PRD"/>
</dbReference>
<name>A0A1Y4LPQ0_9FIRM</name>
<reference evidence="8" key="1">
    <citation type="submission" date="2017-04" db="EMBL/GenBank/DDBJ databases">
        <title>Function of individual gut microbiota members based on whole genome sequencing of pure cultures obtained from chicken caecum.</title>
        <authorList>
            <person name="Medvecky M."/>
            <person name="Cejkova D."/>
            <person name="Polansky O."/>
            <person name="Karasova D."/>
            <person name="Kubasova T."/>
            <person name="Cizek A."/>
            <person name="Rychlik I."/>
        </authorList>
    </citation>
    <scope>NUCLEOTIDE SEQUENCE [LARGE SCALE GENOMIC DNA]</scope>
    <source>
        <strain evidence="8">An178</strain>
    </source>
</reference>
<dbReference type="Pfam" id="PF00359">
    <property type="entry name" value="PTS_EIIA_2"/>
    <property type="match status" value="1"/>
</dbReference>
<feature type="domain" description="PTS EIIA type-2" evidence="5">
    <location>
        <begin position="497"/>
        <end position="636"/>
    </location>
</feature>
<dbReference type="Proteomes" id="UP000195447">
    <property type="component" value="Unassembled WGS sequence"/>
</dbReference>
<dbReference type="Gene3D" id="1.10.1790.10">
    <property type="entry name" value="PRD domain"/>
    <property type="match status" value="2"/>
</dbReference>
<dbReference type="InterPro" id="IPR016152">
    <property type="entry name" value="PTrfase/Anion_transptr"/>
</dbReference>
<evidence type="ECO:0000313" key="8">
    <source>
        <dbReference type="Proteomes" id="UP000195447"/>
    </source>
</evidence>
<feature type="domain" description="PRD" evidence="6">
    <location>
        <begin position="287"/>
        <end position="393"/>
    </location>
</feature>
<keyword evidence="3" id="KW-0010">Activator</keyword>
<dbReference type="InterPro" id="IPR036634">
    <property type="entry name" value="PRD_sf"/>
</dbReference>
<evidence type="ECO:0000256" key="2">
    <source>
        <dbReference type="ARBA" id="ARBA00023015"/>
    </source>
</evidence>
<dbReference type="Gene3D" id="1.10.10.10">
    <property type="entry name" value="Winged helix-like DNA-binding domain superfamily/Winged helix DNA-binding domain"/>
    <property type="match status" value="2"/>
</dbReference>
<proteinExistence type="predicted"/>
<dbReference type="SUPFAM" id="SSF55804">
    <property type="entry name" value="Phoshotransferase/anion transport protein"/>
    <property type="match status" value="1"/>
</dbReference>
<dbReference type="EMBL" id="NFKM01000016">
    <property type="protein sequence ID" value="OUP58673.1"/>
    <property type="molecule type" value="Genomic_DNA"/>
</dbReference>
<gene>
    <name evidence="7" type="ORF">B5F14_07890</name>
</gene>
<dbReference type="Pfam" id="PF05043">
    <property type="entry name" value="Mga"/>
    <property type="match status" value="1"/>
</dbReference>
<dbReference type="Pfam" id="PF00874">
    <property type="entry name" value="PRD"/>
    <property type="match status" value="2"/>
</dbReference>
<dbReference type="PROSITE" id="PS51094">
    <property type="entry name" value="PTS_EIIA_TYPE_2"/>
    <property type="match status" value="1"/>
</dbReference>
<dbReference type="SUPFAM" id="SSF63520">
    <property type="entry name" value="PTS-regulatory domain, PRD"/>
    <property type="match status" value="2"/>
</dbReference>
<keyword evidence="2" id="KW-0805">Transcription regulation</keyword>
<dbReference type="RefSeq" id="WP_087158920.1">
    <property type="nucleotide sequence ID" value="NZ_NFKM01000016.1"/>
</dbReference>
<dbReference type="PROSITE" id="PS51372">
    <property type="entry name" value="PRD_2"/>
    <property type="match status" value="2"/>
</dbReference>
<keyword evidence="4" id="KW-0804">Transcription</keyword>
<dbReference type="InterPro" id="IPR050661">
    <property type="entry name" value="BglG_antiterminators"/>
</dbReference>
<keyword evidence="8" id="KW-1185">Reference proteome</keyword>
<dbReference type="InterPro" id="IPR036388">
    <property type="entry name" value="WH-like_DNA-bd_sf"/>
</dbReference>
<dbReference type="PANTHER" id="PTHR30185">
    <property type="entry name" value="CRYPTIC BETA-GLUCOSIDE BGL OPERON ANTITERMINATOR"/>
    <property type="match status" value="1"/>
</dbReference>
<dbReference type="Gene3D" id="3.40.930.10">
    <property type="entry name" value="Mannitol-specific EII, Chain A"/>
    <property type="match status" value="1"/>
</dbReference>
<keyword evidence="1" id="KW-0677">Repeat</keyword>
<dbReference type="InterPro" id="IPR002178">
    <property type="entry name" value="PTS_EIIA_type-2_dom"/>
</dbReference>
<dbReference type="InterPro" id="IPR007737">
    <property type="entry name" value="Mga_HTH"/>
</dbReference>
<dbReference type="InterPro" id="IPR013196">
    <property type="entry name" value="HTH_11"/>
</dbReference>
<evidence type="ECO:0000256" key="3">
    <source>
        <dbReference type="ARBA" id="ARBA00023159"/>
    </source>
</evidence>
<dbReference type="AlphaFoldDB" id="A0A1Y4LPQ0"/>
<evidence type="ECO:0000259" key="5">
    <source>
        <dbReference type="PROSITE" id="PS51094"/>
    </source>
</evidence>
<accession>A0A1Y4LPQ0</accession>
<evidence type="ECO:0000259" key="6">
    <source>
        <dbReference type="PROSITE" id="PS51372"/>
    </source>
</evidence>
<evidence type="ECO:0000256" key="4">
    <source>
        <dbReference type="ARBA" id="ARBA00023163"/>
    </source>
</evidence>
<dbReference type="GO" id="GO:0006355">
    <property type="term" value="P:regulation of DNA-templated transcription"/>
    <property type="evidence" value="ECO:0007669"/>
    <property type="project" value="InterPro"/>
</dbReference>
<evidence type="ECO:0000313" key="7">
    <source>
        <dbReference type="EMBL" id="OUP58673.1"/>
    </source>
</evidence>
<comment type="caution">
    <text evidence="7">The sequence shown here is derived from an EMBL/GenBank/DDBJ whole genome shotgun (WGS) entry which is preliminary data.</text>
</comment>
<sequence length="636" mass="74121">MKPKLKKLIQLLLEAQPRTSANLAERLDVSVRSIKNYVREINEEFPNTIQSSYEGYRIDSKVGVMILADNTNHIPQTSDERVSYIINKLINHNSHVTLDTYDLCDELFISMSTLKNELTKVKHRLQKFDLQLITKGDFIECSGLEKNKRKMLSTILYDESNVNFVNIESLQHAFMDIDIDFIRRTILEVFDKYHYFINDYSLINLVLHVTIAVDRIINDNINKQNVDSLPGVRLHEYALAQEIAEKLNEHFNIEFSNAEIYEMTLLIISRATTIDYKSITVGNLEEFVGKECLDLVKILIENVNAFYYIDLSEPEFLIRFALHIRNLLVRSKNDYFSKNPLTESIKSSCPLIYDLSVNLAGEIKEYTGITINDDEIAYIAFHLGSTIEAQKSLTTKITAALYCPNYYDINQKVTDTLNQYFSNDLLVKYIVTDESELEAIQNIDLIISTIPLSRPQIIPSVLINIFVTKRDQDILKQKIDELHKEKDKKEFNQYLREMILPEFFERKNDLHTQIECIDYMYQKFKDKGYVNTSFKEEVLERERISSTAFGNFAIPHAMKMYANKTGINIIISDQPIQWSDKSVNLVIMMCFNKNERYMFNEIYEPITMILSESENVKKILTSKDYDEFIQNLVNLL</sequence>